<feature type="transmembrane region" description="Helical" evidence="1">
    <location>
        <begin position="70"/>
        <end position="87"/>
    </location>
</feature>
<sequence length="88" mass="9298">MPIKSTLTYLSLLTGSILTLAASPAQAAVLEFSTDGIKFDRDTTSGFIDFNDFKVSISTDKATTSIPEPAAIAGLMLVGGIMLTTRLR</sequence>
<comment type="caution">
    <text evidence="3">The sequence shown here is derived from an EMBL/GenBank/DDBJ whole genome shotgun (WGS) entry which is preliminary data.</text>
</comment>
<protein>
    <submittedName>
        <fullName evidence="3">PEP-CTERM sorting domain-containing protein</fullName>
    </submittedName>
</protein>
<dbReference type="InterPro" id="IPR013424">
    <property type="entry name" value="Ice-binding_C"/>
</dbReference>
<dbReference type="RefSeq" id="WP_413279741.1">
    <property type="nucleotide sequence ID" value="NZ_JBHFNT010000209.1"/>
</dbReference>
<keyword evidence="2" id="KW-0732">Signal</keyword>
<name>A0ABV4WQL8_9CYAN</name>
<evidence type="ECO:0000256" key="1">
    <source>
        <dbReference type="SAM" id="Phobius"/>
    </source>
</evidence>
<feature type="chain" id="PRO_5047537813" evidence="2">
    <location>
        <begin position="28"/>
        <end position="88"/>
    </location>
</feature>
<keyword evidence="1" id="KW-0812">Transmembrane</keyword>
<organism evidence="3 4">
    <name type="scientific">Floridaenema evergladense BLCC-F167</name>
    <dbReference type="NCBI Taxonomy" id="3153639"/>
    <lineage>
        <taxon>Bacteria</taxon>
        <taxon>Bacillati</taxon>
        <taxon>Cyanobacteriota</taxon>
        <taxon>Cyanophyceae</taxon>
        <taxon>Oscillatoriophycideae</taxon>
        <taxon>Aerosakkonematales</taxon>
        <taxon>Aerosakkonemataceae</taxon>
        <taxon>Floridanema</taxon>
        <taxon>Floridanema evergladense</taxon>
    </lineage>
</organism>
<reference evidence="3 4" key="1">
    <citation type="submission" date="2024-09" db="EMBL/GenBank/DDBJ databases">
        <title>Floridaenema gen nov. (Aerosakkonemataceae, Aerosakkonematales ord. nov., Cyanobacteria) from benthic tropical and subtropical fresh waters, with the description of four new species.</title>
        <authorList>
            <person name="Moretto J.A."/>
            <person name="Berthold D.E."/>
            <person name="Lefler F.W."/>
            <person name="Huang I.-S."/>
            <person name="Laughinghouse H. IV."/>
        </authorList>
    </citation>
    <scope>NUCLEOTIDE SEQUENCE [LARGE SCALE GENOMIC DNA]</scope>
    <source>
        <strain evidence="3 4">BLCC-F167</strain>
    </source>
</reference>
<dbReference type="NCBIfam" id="TIGR02595">
    <property type="entry name" value="PEP_CTERM"/>
    <property type="match status" value="1"/>
</dbReference>
<evidence type="ECO:0000313" key="4">
    <source>
        <dbReference type="Proteomes" id="UP001576780"/>
    </source>
</evidence>
<feature type="signal peptide" evidence="2">
    <location>
        <begin position="1"/>
        <end position="27"/>
    </location>
</feature>
<dbReference type="EMBL" id="JBHFNT010000209">
    <property type="protein sequence ID" value="MFB2837390.1"/>
    <property type="molecule type" value="Genomic_DNA"/>
</dbReference>
<proteinExistence type="predicted"/>
<evidence type="ECO:0000256" key="2">
    <source>
        <dbReference type="SAM" id="SignalP"/>
    </source>
</evidence>
<keyword evidence="1" id="KW-1133">Transmembrane helix</keyword>
<keyword evidence="1" id="KW-0472">Membrane</keyword>
<accession>A0ABV4WQL8</accession>
<gene>
    <name evidence="3" type="ORF">ACE1CA_22925</name>
</gene>
<dbReference type="Proteomes" id="UP001576780">
    <property type="component" value="Unassembled WGS sequence"/>
</dbReference>
<keyword evidence="4" id="KW-1185">Reference proteome</keyword>
<evidence type="ECO:0000313" key="3">
    <source>
        <dbReference type="EMBL" id="MFB2837390.1"/>
    </source>
</evidence>